<organism evidence="1 2">
    <name type="scientific">Beta vulgaris subsp. vulgaris</name>
    <name type="common">Beet</name>
    <dbReference type="NCBI Taxonomy" id="3555"/>
    <lineage>
        <taxon>Eukaryota</taxon>
        <taxon>Viridiplantae</taxon>
        <taxon>Streptophyta</taxon>
        <taxon>Embryophyta</taxon>
        <taxon>Tracheophyta</taxon>
        <taxon>Spermatophyta</taxon>
        <taxon>Magnoliopsida</taxon>
        <taxon>eudicotyledons</taxon>
        <taxon>Gunneridae</taxon>
        <taxon>Pentapetalae</taxon>
        <taxon>Caryophyllales</taxon>
        <taxon>Chenopodiaceae</taxon>
        <taxon>Betoideae</taxon>
        <taxon>Beta</taxon>
    </lineage>
</organism>
<evidence type="ECO:0000313" key="2">
    <source>
        <dbReference type="Proteomes" id="UP000035740"/>
    </source>
</evidence>
<accession>A0A0J8B775</accession>
<dbReference type="Proteomes" id="UP000035740">
    <property type="component" value="Unassembled WGS sequence"/>
</dbReference>
<keyword evidence="2" id="KW-1185">Reference proteome</keyword>
<dbReference type="AlphaFoldDB" id="A0A0J8B775"/>
<gene>
    <name evidence="1" type="ORF">BVRB_7g178710</name>
</gene>
<sequence>MKTPIRDSRISSLLFTRGFWVVGDSQSWSFAGVLSWLRCCRRIVTAGVSRRFSSLMPGSRFIVVTDSPLPVMRISINDLLWT</sequence>
<dbReference type="EMBL" id="KQ090341">
    <property type="protein sequence ID" value="KMS97089.1"/>
    <property type="molecule type" value="Genomic_DNA"/>
</dbReference>
<protein>
    <submittedName>
        <fullName evidence="1">Uncharacterized protein</fullName>
    </submittedName>
</protein>
<reference evidence="1 2" key="1">
    <citation type="journal article" date="2014" name="Nature">
        <title>The genome of the recently domesticated crop plant sugar beet (Beta vulgaris).</title>
        <authorList>
            <person name="Dohm J.C."/>
            <person name="Minoche A.E."/>
            <person name="Holtgrawe D."/>
            <person name="Capella-Gutierrez S."/>
            <person name="Zakrzewski F."/>
            <person name="Tafer H."/>
            <person name="Rupp O."/>
            <person name="Sorensen T.R."/>
            <person name="Stracke R."/>
            <person name="Reinhardt R."/>
            <person name="Goesmann A."/>
            <person name="Kraft T."/>
            <person name="Schulz B."/>
            <person name="Stadler P.F."/>
            <person name="Schmidt T."/>
            <person name="Gabaldon T."/>
            <person name="Lehrach H."/>
            <person name="Weisshaar B."/>
            <person name="Himmelbauer H."/>
        </authorList>
    </citation>
    <scope>NUCLEOTIDE SEQUENCE [LARGE SCALE GENOMIC DNA]</scope>
    <source>
        <tissue evidence="1">Taproot</tissue>
    </source>
</reference>
<dbReference type="Gramene" id="KMS97089">
    <property type="protein sequence ID" value="KMS97089"/>
    <property type="gene ID" value="BVRB_7g178710"/>
</dbReference>
<name>A0A0J8B775_BETVV</name>
<evidence type="ECO:0000313" key="1">
    <source>
        <dbReference type="EMBL" id="KMS97089.1"/>
    </source>
</evidence>
<proteinExistence type="predicted"/>